<keyword evidence="2" id="KW-0472">Membrane</keyword>
<sequence>MSYQHIHHSPQGFGGPFPSAVPPPGFPYDAPPPPPPPPSRPGPGYQDYFTEGYNQPPQPTYEHTHHYRYGDDFRGRCWSFCRGCCAALCCCFVLLCNGGVVLLLLLGFDGSGDVCKHAVY</sequence>
<evidence type="ECO:0000256" key="1">
    <source>
        <dbReference type="SAM" id="MobiDB-lite"/>
    </source>
</evidence>
<organism evidence="3 5">
    <name type="scientific">Vitis vinifera</name>
    <name type="common">Grape</name>
    <dbReference type="NCBI Taxonomy" id="29760"/>
    <lineage>
        <taxon>Eukaryota</taxon>
        <taxon>Viridiplantae</taxon>
        <taxon>Streptophyta</taxon>
        <taxon>Embryophyta</taxon>
        <taxon>Tracheophyta</taxon>
        <taxon>Spermatophyta</taxon>
        <taxon>Magnoliopsida</taxon>
        <taxon>eudicotyledons</taxon>
        <taxon>Gunneridae</taxon>
        <taxon>Pentapetalae</taxon>
        <taxon>rosids</taxon>
        <taxon>Vitales</taxon>
        <taxon>Vitaceae</taxon>
        <taxon>Viteae</taxon>
        <taxon>Vitis</taxon>
    </lineage>
</organism>
<evidence type="ECO:0000256" key="2">
    <source>
        <dbReference type="SAM" id="Phobius"/>
    </source>
</evidence>
<keyword evidence="2" id="KW-1133">Transmembrane helix</keyword>
<evidence type="ECO:0008006" key="6">
    <source>
        <dbReference type="Google" id="ProtNLM"/>
    </source>
</evidence>
<gene>
    <name evidence="4" type="ORF">CK203_040527</name>
    <name evidence="3" type="ORF">CK203_097468</name>
</gene>
<accession>A0A438D971</accession>
<protein>
    <recommendedName>
        <fullName evidence="6">Cysteine-rich transmembrane CYSTM domain-containing protein</fullName>
    </recommendedName>
</protein>
<comment type="caution">
    <text evidence="3">The sequence shown here is derived from an EMBL/GenBank/DDBJ whole genome shotgun (WGS) entry which is preliminary data.</text>
</comment>
<evidence type="ECO:0000313" key="3">
    <source>
        <dbReference type="EMBL" id="RVW32000.1"/>
    </source>
</evidence>
<evidence type="ECO:0000313" key="4">
    <source>
        <dbReference type="EMBL" id="RVW84105.1"/>
    </source>
</evidence>
<dbReference type="Proteomes" id="UP000288805">
    <property type="component" value="Unassembled WGS sequence"/>
</dbReference>
<dbReference type="AlphaFoldDB" id="A0A438D971"/>
<evidence type="ECO:0000313" key="5">
    <source>
        <dbReference type="Proteomes" id="UP000288805"/>
    </source>
</evidence>
<proteinExistence type="predicted"/>
<dbReference type="EMBL" id="QGNW01001732">
    <property type="protein sequence ID" value="RVW32000.1"/>
    <property type="molecule type" value="Genomic_DNA"/>
</dbReference>
<keyword evidence="2" id="KW-0812">Transmembrane</keyword>
<feature type="transmembrane region" description="Helical" evidence="2">
    <location>
        <begin position="84"/>
        <end position="108"/>
    </location>
</feature>
<feature type="compositionally biased region" description="Pro residues" evidence="1">
    <location>
        <begin position="19"/>
        <end position="41"/>
    </location>
</feature>
<name>A0A438D971_VITVI</name>
<reference evidence="3 5" key="1">
    <citation type="journal article" date="2018" name="PLoS Genet.">
        <title>Population sequencing reveals clonal diversity and ancestral inbreeding in the grapevine cultivar Chardonnay.</title>
        <authorList>
            <person name="Roach M.J."/>
            <person name="Johnson D.L."/>
            <person name="Bohlmann J."/>
            <person name="van Vuuren H.J."/>
            <person name="Jones S.J."/>
            <person name="Pretorius I.S."/>
            <person name="Schmidt S.A."/>
            <person name="Borneman A.R."/>
        </authorList>
    </citation>
    <scope>NUCLEOTIDE SEQUENCE [LARGE SCALE GENOMIC DNA]</scope>
    <source>
        <strain evidence="5">cv. Chardonnay</strain>
        <strain evidence="3">I10V1</strain>
        <tissue evidence="3">Leaf</tissue>
    </source>
</reference>
<dbReference type="EMBL" id="QGNW01000220">
    <property type="protein sequence ID" value="RVW84105.1"/>
    <property type="molecule type" value="Genomic_DNA"/>
</dbReference>
<feature type="region of interest" description="Disordered" evidence="1">
    <location>
        <begin position="1"/>
        <end position="49"/>
    </location>
</feature>